<keyword evidence="4" id="KW-1185">Reference proteome</keyword>
<feature type="compositionally biased region" description="Polar residues" evidence="1">
    <location>
        <begin position="8"/>
        <end position="22"/>
    </location>
</feature>
<reference evidence="3" key="1">
    <citation type="submission" date="2022-06" db="EMBL/GenBank/DDBJ databases">
        <title>Complete genome sequences of two strains of the flax pathogen Septoria linicola.</title>
        <authorList>
            <person name="Lapalu N."/>
            <person name="Simon A."/>
            <person name="Demenou B."/>
            <person name="Paumier D."/>
            <person name="Guillot M.-P."/>
            <person name="Gout L."/>
            <person name="Valade R."/>
        </authorList>
    </citation>
    <scope>NUCLEOTIDE SEQUENCE</scope>
    <source>
        <strain evidence="3">SE15195</strain>
    </source>
</reference>
<dbReference type="EMBL" id="CP099419">
    <property type="protein sequence ID" value="USW49882.1"/>
    <property type="molecule type" value="Genomic_DNA"/>
</dbReference>
<organism evidence="3 4">
    <name type="scientific">Septoria linicola</name>
    <dbReference type="NCBI Taxonomy" id="215465"/>
    <lineage>
        <taxon>Eukaryota</taxon>
        <taxon>Fungi</taxon>
        <taxon>Dikarya</taxon>
        <taxon>Ascomycota</taxon>
        <taxon>Pezizomycotina</taxon>
        <taxon>Dothideomycetes</taxon>
        <taxon>Dothideomycetidae</taxon>
        <taxon>Mycosphaerellales</taxon>
        <taxon>Mycosphaerellaceae</taxon>
        <taxon>Septoria</taxon>
    </lineage>
</organism>
<dbReference type="InterPro" id="IPR039258">
    <property type="entry name" value="ZNF511"/>
</dbReference>
<accession>A0A9Q9AIH0</accession>
<protein>
    <submittedName>
        <fullName evidence="3">Zinc finger protein</fullName>
    </submittedName>
</protein>
<feature type="region of interest" description="Disordered" evidence="1">
    <location>
        <begin position="165"/>
        <end position="221"/>
    </location>
</feature>
<feature type="region of interest" description="Disordered" evidence="1">
    <location>
        <begin position="1"/>
        <end position="22"/>
    </location>
</feature>
<feature type="domain" description="C2H2-type" evidence="2">
    <location>
        <begin position="77"/>
        <end position="98"/>
    </location>
</feature>
<feature type="compositionally biased region" description="Low complexity" evidence="1">
    <location>
        <begin position="179"/>
        <end position="195"/>
    </location>
</feature>
<dbReference type="OrthoDB" id="18440at2759"/>
<dbReference type="SMART" id="SM00355">
    <property type="entry name" value="ZnF_C2H2"/>
    <property type="match status" value="2"/>
</dbReference>
<feature type="compositionally biased region" description="Basic and acidic residues" evidence="1">
    <location>
        <begin position="204"/>
        <end position="221"/>
    </location>
</feature>
<dbReference type="AlphaFoldDB" id="A0A9Q9AIH0"/>
<gene>
    <name evidence="3" type="ORF">Slin15195_G032010</name>
</gene>
<evidence type="ECO:0000259" key="2">
    <source>
        <dbReference type="PROSITE" id="PS00028"/>
    </source>
</evidence>
<dbReference type="PANTHER" id="PTHR21354:SF0">
    <property type="entry name" value="ZINC FINGER PROTEIN 511"/>
    <property type="match status" value="1"/>
</dbReference>
<dbReference type="PANTHER" id="PTHR21354">
    <property type="entry name" value="ZINC FINGER PROTEIN 511"/>
    <property type="match status" value="1"/>
</dbReference>
<proteinExistence type="predicted"/>
<dbReference type="InterPro" id="IPR013087">
    <property type="entry name" value="Znf_C2H2_type"/>
</dbReference>
<dbReference type="Proteomes" id="UP001056384">
    <property type="component" value="Chromosome 2"/>
</dbReference>
<feature type="compositionally biased region" description="Basic and acidic residues" evidence="1">
    <location>
        <begin position="165"/>
        <end position="178"/>
    </location>
</feature>
<dbReference type="PROSITE" id="PS00028">
    <property type="entry name" value="ZINC_FINGER_C2H2_1"/>
    <property type="match status" value="1"/>
</dbReference>
<evidence type="ECO:0000313" key="3">
    <source>
        <dbReference type="EMBL" id="USW49882.1"/>
    </source>
</evidence>
<evidence type="ECO:0000313" key="4">
    <source>
        <dbReference type="Proteomes" id="UP001056384"/>
    </source>
</evidence>
<evidence type="ECO:0000256" key="1">
    <source>
        <dbReference type="SAM" id="MobiDB-lite"/>
    </source>
</evidence>
<name>A0A9Q9AIH0_9PEZI</name>
<sequence length="255" mass="29009">MAKRTRESSLSTQDPPLEDISSTSIEVAHTPKYVELEHNEEQVTSSFKCLLPPHKPMTFATYAHYETHYNTSHANRCKDCRKNFPSSHFLQLHLSENHDPIVAVKRERGDKTYVCFLEDCEKVCIDWKKRRSHLVDKHGYPKNYDFLVIDNGTDGKWTMLRRGVDADGHRKSSRERRGSSATQATQTTEASSVSQRTEQSEPEEVSREISLKARTSPAKDDAALESITRSMSSLQFVPRSITFGKRKGKSGFAKS</sequence>